<feature type="signal peptide" evidence="3">
    <location>
        <begin position="1"/>
        <end position="20"/>
    </location>
</feature>
<feature type="chain" id="PRO_5016870483" evidence="3">
    <location>
        <begin position="21"/>
        <end position="218"/>
    </location>
</feature>
<dbReference type="EMBL" id="UGPL01000006">
    <property type="protein sequence ID" value="STY66123.1"/>
    <property type="molecule type" value="Genomic_DNA"/>
</dbReference>
<reference evidence="5 6" key="1">
    <citation type="submission" date="2018-06" db="EMBL/GenBank/DDBJ databases">
        <authorList>
            <consortium name="Pathogen Informatics"/>
            <person name="Doyle S."/>
        </authorList>
    </citation>
    <scope>NUCLEOTIDE SEQUENCE [LARGE SCALE GENOMIC DNA]</scope>
    <source>
        <strain evidence="5 6">NCTC9380</strain>
    </source>
</reference>
<dbReference type="PANTHER" id="PTHR30290">
    <property type="entry name" value="PERIPLASMIC BINDING COMPONENT OF ABC TRANSPORTER"/>
    <property type="match status" value="1"/>
</dbReference>
<feature type="domain" description="Solute-binding protein family 5" evidence="4">
    <location>
        <begin position="67"/>
        <end position="179"/>
    </location>
</feature>
<evidence type="ECO:0000313" key="6">
    <source>
        <dbReference type="Proteomes" id="UP000254031"/>
    </source>
</evidence>
<accession>A0A378NCC2</accession>
<dbReference type="SUPFAM" id="SSF53850">
    <property type="entry name" value="Periplasmic binding protein-like II"/>
    <property type="match status" value="1"/>
</dbReference>
<proteinExistence type="inferred from homology"/>
<keyword evidence="2 3" id="KW-0732">Signal</keyword>
<dbReference type="Pfam" id="PF00496">
    <property type="entry name" value="SBP_bac_5"/>
    <property type="match status" value="1"/>
</dbReference>
<dbReference type="PANTHER" id="PTHR30290:SF38">
    <property type="entry name" value="D,D-DIPEPTIDE-BINDING PERIPLASMIC PROTEIN DDPA-RELATED"/>
    <property type="match status" value="1"/>
</dbReference>
<dbReference type="GO" id="GO:0030288">
    <property type="term" value="C:outer membrane-bounded periplasmic space"/>
    <property type="evidence" value="ECO:0007669"/>
    <property type="project" value="TreeGrafter"/>
</dbReference>
<dbReference type="GO" id="GO:0042938">
    <property type="term" value="P:dipeptide transport"/>
    <property type="evidence" value="ECO:0007669"/>
    <property type="project" value="TreeGrafter"/>
</dbReference>
<dbReference type="Gene3D" id="3.90.76.10">
    <property type="entry name" value="Dipeptide-binding Protein, Domain 1"/>
    <property type="match status" value="1"/>
</dbReference>
<evidence type="ECO:0000259" key="4">
    <source>
        <dbReference type="Pfam" id="PF00496"/>
    </source>
</evidence>
<sequence>MNKLTQLALISLAFTGSAFAAPKSFTYCLESSPAALNPQIATDGATLDVGQAIYNRLIDFEKGTTNLTPSLAERWEISEDGKIYTFFLCQNVQFQSNKSFTPSRYFNADDVIFSINRQFDKTKPYHKLPGGNYEFFYGMNMQNIIKNVTKVDDYTVKIELSEPNAPFLANLAMDFMAIFSAEYANSGYAGKIRFRTYRHRCIPVLWLPKGRCGKIYSI</sequence>
<gene>
    <name evidence="5" type="primary">dppA_3</name>
    <name evidence="5" type="ORF">NCTC9380_01404</name>
</gene>
<protein>
    <submittedName>
        <fullName evidence="5">Dipeptide-binding protein</fullName>
    </submittedName>
</protein>
<comment type="similarity">
    <text evidence="1">Belongs to the bacterial solute-binding protein 5 family.</text>
</comment>
<dbReference type="GO" id="GO:1904680">
    <property type="term" value="F:peptide transmembrane transporter activity"/>
    <property type="evidence" value="ECO:0007669"/>
    <property type="project" value="TreeGrafter"/>
</dbReference>
<evidence type="ECO:0000256" key="2">
    <source>
        <dbReference type="ARBA" id="ARBA00022729"/>
    </source>
</evidence>
<dbReference type="InterPro" id="IPR000914">
    <property type="entry name" value="SBP_5_dom"/>
</dbReference>
<dbReference type="AlphaFoldDB" id="A0A378NCC2"/>
<evidence type="ECO:0000256" key="3">
    <source>
        <dbReference type="SAM" id="SignalP"/>
    </source>
</evidence>
<dbReference type="Proteomes" id="UP000254031">
    <property type="component" value="Unassembled WGS sequence"/>
</dbReference>
<organism evidence="5 6">
    <name type="scientific">Mannheimia haemolytica</name>
    <name type="common">Pasteurella haemolytica</name>
    <dbReference type="NCBI Taxonomy" id="75985"/>
    <lineage>
        <taxon>Bacteria</taxon>
        <taxon>Pseudomonadati</taxon>
        <taxon>Pseudomonadota</taxon>
        <taxon>Gammaproteobacteria</taxon>
        <taxon>Pasteurellales</taxon>
        <taxon>Pasteurellaceae</taxon>
        <taxon>Mannheimia</taxon>
    </lineage>
</organism>
<dbReference type="InterPro" id="IPR039424">
    <property type="entry name" value="SBP_5"/>
</dbReference>
<evidence type="ECO:0000256" key="1">
    <source>
        <dbReference type="ARBA" id="ARBA00005695"/>
    </source>
</evidence>
<name>A0A378NCC2_MANHA</name>
<evidence type="ECO:0000313" key="5">
    <source>
        <dbReference type="EMBL" id="STY66123.1"/>
    </source>
</evidence>